<keyword evidence="10" id="KW-1185">Reference proteome</keyword>
<dbReference type="RefSeq" id="WP_021760269.1">
    <property type="nucleotide sequence ID" value="NC_022444.1"/>
</dbReference>
<evidence type="ECO:0000256" key="7">
    <source>
        <dbReference type="SAM" id="MobiDB-lite"/>
    </source>
</evidence>
<dbReference type="InterPro" id="IPR001107">
    <property type="entry name" value="Band_7"/>
</dbReference>
<feature type="transmembrane region" description="Helical" evidence="6">
    <location>
        <begin position="47"/>
        <end position="65"/>
    </location>
</feature>
<keyword evidence="4 6" id="KW-1133">Transmembrane helix</keyword>
<dbReference type="SUPFAM" id="SSF117892">
    <property type="entry name" value="Band 7/SPFH domain"/>
    <property type="match status" value="1"/>
</dbReference>
<accession>T2GAV5</accession>
<dbReference type="STRING" id="1121448.DGI_1591"/>
<comment type="function">
    <text evidence="6">HflC and HflK could encode or regulate a protease.</text>
</comment>
<evidence type="ECO:0000256" key="5">
    <source>
        <dbReference type="ARBA" id="ARBA00023136"/>
    </source>
</evidence>
<dbReference type="NCBIfam" id="TIGR01933">
    <property type="entry name" value="hflK"/>
    <property type="match status" value="1"/>
</dbReference>
<evidence type="ECO:0000259" key="8">
    <source>
        <dbReference type="SMART" id="SM00244"/>
    </source>
</evidence>
<feature type="region of interest" description="Disordered" evidence="7">
    <location>
        <begin position="1"/>
        <end position="29"/>
    </location>
</feature>
<sequence>MNWDWDKLNSRKPQGPWGPRPGNGPEGPDLDKLKDVLNKLKTPGARILLPLLAVVWMATGFYSIGPAEVGVVLRFGAFHRITDPGWHYHIPYPVEHVLKPEVMAFRRVEVGFLSMQGGRQTQQGQNRSRPEESLMLTGDENIVDVQFIVQYRIKDPTDFLFNVQSQDDTVKHVAEAAMREVVGYNLIDNVLTDKKEAIQLDTLKLMQGVLDRYQAGIYVEAVQLQDVHPPREVVDDFKDVASAREDKNRFVNEAQAYSNDILPRARGEAARIINDARGAQQGTIHRAEGEAARFSAVLEAYRKAPDITRERLQLEAMEHILANQDTDKLLLDAEVANRTTPYFQLAPPEALAGQPAAAPGTPGAPAGQPALRGAP</sequence>
<evidence type="ECO:0000256" key="4">
    <source>
        <dbReference type="ARBA" id="ARBA00022989"/>
    </source>
</evidence>
<comment type="subunit">
    <text evidence="6">HflC and HflK may interact to form a multimeric complex.</text>
</comment>
<dbReference type="PANTHER" id="PTHR43327:SF2">
    <property type="entry name" value="MODULATOR OF FTSH PROTEASE HFLK"/>
    <property type="match status" value="1"/>
</dbReference>
<dbReference type="Pfam" id="PF01145">
    <property type="entry name" value="Band_7"/>
    <property type="match status" value="1"/>
</dbReference>
<reference evidence="9 10" key="1">
    <citation type="journal article" date="2013" name="J. Bacteriol.">
        <title>Roles of HynAB and Ech, the only two hydrogenases found in the model sulfate reducer Desulfovibrio gigas.</title>
        <authorList>
            <person name="Morais-Silva F.O."/>
            <person name="Santos C.I."/>
            <person name="Rodrigues R."/>
            <person name="Pereira I.A."/>
            <person name="Rodrigues-Pousada C."/>
        </authorList>
    </citation>
    <scope>NUCLEOTIDE SEQUENCE [LARGE SCALE GENOMIC DNA]</scope>
    <source>
        <strain evidence="10">ATCC 19364 / DSM 1382 / NCIMB 9332 / VKM B-1759</strain>
    </source>
</reference>
<dbReference type="eggNOG" id="COG0330">
    <property type="taxonomic scope" value="Bacteria"/>
</dbReference>
<proteinExistence type="inferred from homology"/>
<feature type="domain" description="Band 7" evidence="8">
    <location>
        <begin position="59"/>
        <end position="241"/>
    </location>
</feature>
<dbReference type="PANTHER" id="PTHR43327">
    <property type="entry name" value="STOMATIN-LIKE PROTEIN 2, MITOCHONDRIAL"/>
    <property type="match status" value="1"/>
</dbReference>
<reference evidence="10" key="2">
    <citation type="submission" date="2013-07" db="EMBL/GenBank/DDBJ databases">
        <authorList>
            <person name="Morais-Silva F.O."/>
            <person name="Rezende A.M."/>
            <person name="Pimentel C."/>
            <person name="Resende D.M."/>
            <person name="Santos C.I."/>
            <person name="Clemente C."/>
            <person name="de Oliveira L.M."/>
            <person name="da Silva S.M."/>
            <person name="Costa D.A."/>
            <person name="Varela-Raposo A."/>
            <person name="Horacio E.C.A."/>
            <person name="Matos M."/>
            <person name="Flores O."/>
            <person name="Ruiz J.C."/>
            <person name="Rodrigues-Pousada C."/>
        </authorList>
    </citation>
    <scope>NUCLEOTIDE SEQUENCE [LARGE SCALE GENOMIC DNA]</scope>
    <source>
        <strain evidence="10">ATCC 19364 / DSM 1382 / NCIMB 9332 / VKM B-1759</strain>
    </source>
</reference>
<dbReference type="GO" id="GO:0016020">
    <property type="term" value="C:membrane"/>
    <property type="evidence" value="ECO:0007669"/>
    <property type="project" value="UniProtKB-SubCell"/>
</dbReference>
<evidence type="ECO:0000256" key="1">
    <source>
        <dbReference type="ARBA" id="ARBA00004167"/>
    </source>
</evidence>
<dbReference type="InterPro" id="IPR010201">
    <property type="entry name" value="HflK"/>
</dbReference>
<dbReference type="InterPro" id="IPR036013">
    <property type="entry name" value="Band_7/SPFH_dom_sf"/>
</dbReference>
<evidence type="ECO:0000256" key="3">
    <source>
        <dbReference type="ARBA" id="ARBA00022692"/>
    </source>
</evidence>
<dbReference type="EMBL" id="CP006585">
    <property type="protein sequence ID" value="AGW13423.1"/>
    <property type="molecule type" value="Genomic_DNA"/>
</dbReference>
<gene>
    <name evidence="9" type="ORF">DGI_1591</name>
</gene>
<evidence type="ECO:0000256" key="2">
    <source>
        <dbReference type="ARBA" id="ARBA00006971"/>
    </source>
</evidence>
<dbReference type="InterPro" id="IPR001972">
    <property type="entry name" value="Stomatin_HflK_fam"/>
</dbReference>
<name>T2GAV5_MEGG1</name>
<dbReference type="Gene3D" id="3.30.479.30">
    <property type="entry name" value="Band 7 domain"/>
    <property type="match status" value="1"/>
</dbReference>
<dbReference type="CDD" id="cd03404">
    <property type="entry name" value="SPFH_HflK"/>
    <property type="match status" value="1"/>
</dbReference>
<dbReference type="OrthoDB" id="9779595at2"/>
<dbReference type="PRINTS" id="PR00721">
    <property type="entry name" value="STOMATIN"/>
</dbReference>
<evidence type="ECO:0000256" key="6">
    <source>
        <dbReference type="RuleBase" id="RU364113"/>
    </source>
</evidence>
<dbReference type="HOGENOM" id="CLU_039173_0_1_7"/>
<organism evidence="9 10">
    <name type="scientific">Megalodesulfovibrio gigas (strain ATCC 19364 / DSM 1382 / NCIMB 9332 / VKM B-1759)</name>
    <name type="common">Desulfovibrio gigas</name>
    <dbReference type="NCBI Taxonomy" id="1121448"/>
    <lineage>
        <taxon>Bacteria</taxon>
        <taxon>Pseudomonadati</taxon>
        <taxon>Thermodesulfobacteriota</taxon>
        <taxon>Desulfovibrionia</taxon>
        <taxon>Desulfovibrionales</taxon>
        <taxon>Desulfovibrionaceae</taxon>
        <taxon>Megalodesulfovibrio</taxon>
    </lineage>
</organism>
<keyword evidence="5 6" id="KW-0472">Membrane</keyword>
<dbReference type="AlphaFoldDB" id="T2GAV5"/>
<dbReference type="Proteomes" id="UP000016587">
    <property type="component" value="Chromosome"/>
</dbReference>
<protein>
    <recommendedName>
        <fullName evidence="6">Protein HflK</fullName>
    </recommendedName>
</protein>
<keyword evidence="3 6" id="KW-0812">Transmembrane</keyword>
<evidence type="ECO:0000313" key="10">
    <source>
        <dbReference type="Proteomes" id="UP000016587"/>
    </source>
</evidence>
<dbReference type="PATRIC" id="fig|1121448.10.peg.1582"/>
<dbReference type="KEGG" id="dgg:DGI_1591"/>
<evidence type="ECO:0000313" key="9">
    <source>
        <dbReference type="EMBL" id="AGW13423.1"/>
    </source>
</evidence>
<comment type="subcellular location">
    <subcellularLocation>
        <location evidence="1">Membrane</location>
        <topology evidence="1">Single-pass membrane protein</topology>
    </subcellularLocation>
</comment>
<dbReference type="InterPro" id="IPR050710">
    <property type="entry name" value="Band7/mec-2_domain"/>
</dbReference>
<feature type="region of interest" description="Disordered" evidence="7">
    <location>
        <begin position="349"/>
        <end position="375"/>
    </location>
</feature>
<dbReference type="SMART" id="SM00244">
    <property type="entry name" value="PHB"/>
    <property type="match status" value="1"/>
</dbReference>
<comment type="similarity">
    <text evidence="2 6">Belongs to the band 7/mec-2 family. HflK subfamily.</text>
</comment>